<dbReference type="STRING" id="29730.A0A0D2QWX7"/>
<dbReference type="Gramene" id="KJB24134">
    <property type="protein sequence ID" value="KJB24134"/>
    <property type="gene ID" value="B456_004G129300"/>
</dbReference>
<evidence type="ECO:0000313" key="1">
    <source>
        <dbReference type="EMBL" id="KJB24134.1"/>
    </source>
</evidence>
<dbReference type="EMBL" id="CM001743">
    <property type="protein sequence ID" value="KJB24134.1"/>
    <property type="molecule type" value="Genomic_DNA"/>
</dbReference>
<dbReference type="PANTHER" id="PTHR45669">
    <property type="entry name" value="GLUTAREDOXIN DOMAIN-CONTAINING CYSTEINE-RICH PROTEIN CG12206-RELATED"/>
    <property type="match status" value="1"/>
</dbReference>
<dbReference type="eggNOG" id="KOG2824">
    <property type="taxonomic scope" value="Eukaryota"/>
</dbReference>
<evidence type="ECO:0000313" key="2">
    <source>
        <dbReference type="Proteomes" id="UP000032304"/>
    </source>
</evidence>
<dbReference type="OMA" id="CKMAVAV"/>
<organism evidence="1 2">
    <name type="scientific">Gossypium raimondii</name>
    <name type="common">Peruvian cotton</name>
    <name type="synonym">Gossypium klotzschianum subsp. raimondii</name>
    <dbReference type="NCBI Taxonomy" id="29730"/>
    <lineage>
        <taxon>Eukaryota</taxon>
        <taxon>Viridiplantae</taxon>
        <taxon>Streptophyta</taxon>
        <taxon>Embryophyta</taxon>
        <taxon>Tracheophyta</taxon>
        <taxon>Spermatophyta</taxon>
        <taxon>Magnoliopsida</taxon>
        <taxon>eudicotyledons</taxon>
        <taxon>Gunneridae</taxon>
        <taxon>Pentapetalae</taxon>
        <taxon>rosids</taxon>
        <taxon>malvids</taxon>
        <taxon>Malvales</taxon>
        <taxon>Malvaceae</taxon>
        <taxon>Malvoideae</taxon>
        <taxon>Gossypium</taxon>
    </lineage>
</organism>
<dbReference type="PANTHER" id="PTHR45669:SF22">
    <property type="entry name" value="GLUTAREDOXIN DOMAIN-CONTAINING CYSTEINE-RICH PROTEIN CG12206-RELATED"/>
    <property type="match status" value="1"/>
</dbReference>
<keyword evidence="2" id="KW-1185">Reference proteome</keyword>
<gene>
    <name evidence="1" type="ORF">B456_004G129300</name>
</gene>
<accession>A0A0D2QWX7</accession>
<dbReference type="Gene3D" id="3.40.30.10">
    <property type="entry name" value="Glutaredoxin"/>
    <property type="match status" value="1"/>
</dbReference>
<name>A0A0D2QWX7_GOSRA</name>
<reference evidence="1 2" key="1">
    <citation type="journal article" date="2012" name="Nature">
        <title>Repeated polyploidization of Gossypium genomes and the evolution of spinnable cotton fibres.</title>
        <authorList>
            <person name="Paterson A.H."/>
            <person name="Wendel J.F."/>
            <person name="Gundlach H."/>
            <person name="Guo H."/>
            <person name="Jenkins J."/>
            <person name="Jin D."/>
            <person name="Llewellyn D."/>
            <person name="Showmaker K.C."/>
            <person name="Shu S."/>
            <person name="Udall J."/>
            <person name="Yoo M.J."/>
            <person name="Byers R."/>
            <person name="Chen W."/>
            <person name="Doron-Faigenboim A."/>
            <person name="Duke M.V."/>
            <person name="Gong L."/>
            <person name="Grimwood J."/>
            <person name="Grover C."/>
            <person name="Grupp K."/>
            <person name="Hu G."/>
            <person name="Lee T.H."/>
            <person name="Li J."/>
            <person name="Lin L."/>
            <person name="Liu T."/>
            <person name="Marler B.S."/>
            <person name="Page J.T."/>
            <person name="Roberts A.W."/>
            <person name="Romanel E."/>
            <person name="Sanders W.S."/>
            <person name="Szadkowski E."/>
            <person name="Tan X."/>
            <person name="Tang H."/>
            <person name="Xu C."/>
            <person name="Wang J."/>
            <person name="Wang Z."/>
            <person name="Zhang D."/>
            <person name="Zhang L."/>
            <person name="Ashrafi H."/>
            <person name="Bedon F."/>
            <person name="Bowers J.E."/>
            <person name="Brubaker C.L."/>
            <person name="Chee P.W."/>
            <person name="Das S."/>
            <person name="Gingle A.R."/>
            <person name="Haigler C.H."/>
            <person name="Harker D."/>
            <person name="Hoffmann L.V."/>
            <person name="Hovav R."/>
            <person name="Jones D.C."/>
            <person name="Lemke C."/>
            <person name="Mansoor S."/>
            <person name="ur Rahman M."/>
            <person name="Rainville L.N."/>
            <person name="Rambani A."/>
            <person name="Reddy U.K."/>
            <person name="Rong J.K."/>
            <person name="Saranga Y."/>
            <person name="Scheffler B.E."/>
            <person name="Scheffler J.A."/>
            <person name="Stelly D.M."/>
            <person name="Triplett B.A."/>
            <person name="Van Deynze A."/>
            <person name="Vaslin M.F."/>
            <person name="Waghmare V.N."/>
            <person name="Walford S.A."/>
            <person name="Wright R.J."/>
            <person name="Zaki E.A."/>
            <person name="Zhang T."/>
            <person name="Dennis E.S."/>
            <person name="Mayer K.F."/>
            <person name="Peterson D.G."/>
            <person name="Rokhsar D.S."/>
            <person name="Wang X."/>
            <person name="Schmutz J."/>
        </authorList>
    </citation>
    <scope>NUCLEOTIDE SEQUENCE [LARGE SCALE GENOMIC DNA]</scope>
</reference>
<dbReference type="SUPFAM" id="SSF52833">
    <property type="entry name" value="Thioredoxin-like"/>
    <property type="match status" value="1"/>
</dbReference>
<dbReference type="Proteomes" id="UP000032304">
    <property type="component" value="Chromosome 4"/>
</dbReference>
<proteinExistence type="predicted"/>
<dbReference type="Pfam" id="PF23733">
    <property type="entry name" value="GRXCR1-2_C"/>
    <property type="match status" value="1"/>
</dbReference>
<dbReference type="PROSITE" id="PS51354">
    <property type="entry name" value="GLUTAREDOXIN_2"/>
    <property type="match status" value="1"/>
</dbReference>
<protein>
    <submittedName>
        <fullName evidence="1">Uncharacterized protein</fullName>
    </submittedName>
</protein>
<dbReference type="InterPro" id="IPR036249">
    <property type="entry name" value="Thioredoxin-like_sf"/>
</dbReference>
<dbReference type="AlphaFoldDB" id="A0A0D2QWX7"/>
<sequence>MNGKGKESTNQMTPPRVFIKGRYIGGADEVMRIMDECWFDALLKGLSKRRAGEVCSGCGHVRFLPCFRCNRSCKMAVAVKERRTVVVRCTQCNESGLMHCPFVADKSWGLLLAYLIIINVEEFDFMRICFNLICCYLL</sequence>